<dbReference type="VEuPathDB" id="FungiDB:RhiirFUN_026000"/>
<dbReference type="AlphaFoldDB" id="A0A2I1GYD1"/>
<dbReference type="VEuPathDB" id="FungiDB:FUN_022034"/>
<accession>A0A2I1GYD1</accession>
<evidence type="ECO:0000313" key="3">
    <source>
        <dbReference type="Proteomes" id="UP000234323"/>
    </source>
</evidence>
<dbReference type="EMBL" id="LLXI01001056">
    <property type="protein sequence ID" value="PKY51637.1"/>
    <property type="molecule type" value="Genomic_DNA"/>
</dbReference>
<evidence type="ECO:0000313" key="2">
    <source>
        <dbReference type="EMBL" id="PKY51637.1"/>
    </source>
</evidence>
<dbReference type="VEuPathDB" id="FungiDB:RhiirA1_400150"/>
<reference evidence="2 3" key="1">
    <citation type="submission" date="2015-10" db="EMBL/GenBank/DDBJ databases">
        <title>Genome analyses suggest a sexual origin of heterokaryosis in a supposedly ancient asexual fungus.</title>
        <authorList>
            <person name="Ropars J."/>
            <person name="Sedzielewska K."/>
            <person name="Noel J."/>
            <person name="Charron P."/>
            <person name="Farinelli L."/>
            <person name="Marton T."/>
            <person name="Kruger M."/>
            <person name="Pelin A."/>
            <person name="Brachmann A."/>
            <person name="Corradi N."/>
        </authorList>
    </citation>
    <scope>NUCLEOTIDE SEQUENCE [LARGE SCALE GENOMIC DNA]</scope>
    <source>
        <strain evidence="2 3">A4</strain>
    </source>
</reference>
<keyword evidence="3" id="KW-1185">Reference proteome</keyword>
<organism evidence="2 3">
    <name type="scientific">Rhizophagus irregularis</name>
    <dbReference type="NCBI Taxonomy" id="588596"/>
    <lineage>
        <taxon>Eukaryota</taxon>
        <taxon>Fungi</taxon>
        <taxon>Fungi incertae sedis</taxon>
        <taxon>Mucoromycota</taxon>
        <taxon>Glomeromycotina</taxon>
        <taxon>Glomeromycetes</taxon>
        <taxon>Glomerales</taxon>
        <taxon>Glomeraceae</taxon>
        <taxon>Rhizophagus</taxon>
    </lineage>
</organism>
<evidence type="ECO:0000256" key="1">
    <source>
        <dbReference type="SAM" id="MobiDB-lite"/>
    </source>
</evidence>
<dbReference type="OrthoDB" id="2143914at2759"/>
<feature type="region of interest" description="Disordered" evidence="1">
    <location>
        <begin position="1"/>
        <end position="21"/>
    </location>
</feature>
<gene>
    <name evidence="2" type="ORF">RhiirA4_424670</name>
</gene>
<sequence length="236" mass="28817">MGKKSGKFRSQNTLKSIRNPRNRAKFELPINDARKRREARLEDRNKIKIEHPILEDRSGYDYWKFNKKHKYSIHKTIDEDSKRIIRDYMEEWKKKGRAIKNPFVQLAKKLNNRYIAKSICHYYWNILDPRLDRSPFSPEEKNYIYKWASVQEAKEANNYMIPWRDLQPMMEAKFGKFRARNCLKNIWNSNKRRNSRLVGLVKVRRHEVNVIEDNVIEDEKEKHRIRYLLNDKNDDY</sequence>
<name>A0A2I1GYD1_9GLOM</name>
<dbReference type="Proteomes" id="UP000234323">
    <property type="component" value="Unassembled WGS sequence"/>
</dbReference>
<protein>
    <submittedName>
        <fullName evidence="2">Uncharacterized protein</fullName>
    </submittedName>
</protein>
<comment type="caution">
    <text evidence="2">The sequence shown here is derived from an EMBL/GenBank/DDBJ whole genome shotgun (WGS) entry which is preliminary data.</text>
</comment>
<proteinExistence type="predicted"/>